<gene>
    <name evidence="1" type="ORF">ON006_25385</name>
</gene>
<reference evidence="1" key="1">
    <citation type="submission" date="2022-11" db="EMBL/GenBank/DDBJ databases">
        <title>Dyadobacter pollutisoli sp. nov., isolated from plastic dumped soil.</title>
        <authorList>
            <person name="Kim J.M."/>
            <person name="Kim K.R."/>
            <person name="Lee J.K."/>
            <person name="Hao L."/>
            <person name="Jeon C.O."/>
        </authorList>
    </citation>
    <scope>NUCLEOTIDE SEQUENCE</scope>
    <source>
        <strain evidence="1">U1</strain>
    </source>
</reference>
<sequence>MNSLVNVGRYFDKLVKFSGNTARFAGNFVGVEPFLPDVNEISIIETIREDDFKDKVRSYMNSSDLAYNVLDMIEDWLTRVPAYHYQAYYIKNAFGPISYNPENPYGRLEIIDNLAHDLSMWDLVNYLHDEKAQFSELADLDSDKLKLDWLGTPSQLGFIISELAKKGFIKVPQRKNGKPNMASFERAILNCFDGDFGKGVVYQAINDFGSDTNKLVDSNKAKFVIPERSDLS</sequence>
<dbReference type="RefSeq" id="WP_244824042.1">
    <property type="nucleotide sequence ID" value="NZ_CP112998.1"/>
</dbReference>
<evidence type="ECO:0000313" key="1">
    <source>
        <dbReference type="EMBL" id="WAC11056.1"/>
    </source>
</evidence>
<dbReference type="Proteomes" id="UP001164653">
    <property type="component" value="Chromosome"/>
</dbReference>
<dbReference type="AlphaFoldDB" id="A0A9E8SKS8"/>
<organism evidence="1 2">
    <name type="scientific">Dyadobacter pollutisoli</name>
    <dbReference type="NCBI Taxonomy" id="2910158"/>
    <lineage>
        <taxon>Bacteria</taxon>
        <taxon>Pseudomonadati</taxon>
        <taxon>Bacteroidota</taxon>
        <taxon>Cytophagia</taxon>
        <taxon>Cytophagales</taxon>
        <taxon>Spirosomataceae</taxon>
        <taxon>Dyadobacter</taxon>
    </lineage>
</organism>
<protein>
    <submittedName>
        <fullName evidence="1">Uncharacterized protein</fullName>
    </submittedName>
</protein>
<accession>A0A9E8SKS8</accession>
<dbReference type="EMBL" id="CP112998">
    <property type="protein sequence ID" value="WAC11056.1"/>
    <property type="molecule type" value="Genomic_DNA"/>
</dbReference>
<evidence type="ECO:0000313" key="2">
    <source>
        <dbReference type="Proteomes" id="UP001164653"/>
    </source>
</evidence>
<name>A0A9E8SKS8_9BACT</name>
<keyword evidence="2" id="KW-1185">Reference proteome</keyword>
<dbReference type="KEGG" id="dpf:ON006_25385"/>
<proteinExistence type="predicted"/>